<dbReference type="Gramene" id="TraesLDM2D03G01124450.1">
    <property type="protein sequence ID" value="TraesLDM2D03G01124450.1.CDS1"/>
    <property type="gene ID" value="TraesLDM2D03G01124450"/>
</dbReference>
<dbReference type="STRING" id="4565.A0A1D5UXF5"/>
<dbReference type="Gramene" id="TraesLAC2D03G01074960.1">
    <property type="protein sequence ID" value="TraesLAC2D03G01074960.1.CDS1"/>
    <property type="gene ID" value="TraesLAC2D03G01074960"/>
</dbReference>
<evidence type="ECO:0000313" key="3">
    <source>
        <dbReference type="EnsemblPlants" id="TraesCS2D02G135200.1.cds1"/>
    </source>
</evidence>
<dbReference type="InterPro" id="IPR006577">
    <property type="entry name" value="UAS"/>
</dbReference>
<dbReference type="Gramene" id="TraesPARA_EIv1.0_0655840.1">
    <property type="protein sequence ID" value="TraesPARA_EIv1.0_0655840.1.CDS1"/>
    <property type="gene ID" value="TraesPARA_EIv1.0_0655840"/>
</dbReference>
<reference evidence="3" key="2">
    <citation type="submission" date="2018-10" db="UniProtKB">
        <authorList>
            <consortium name="EnsemblPlants"/>
        </authorList>
    </citation>
    <scope>IDENTIFICATION</scope>
</reference>
<dbReference type="Gramene" id="TraesCS2D03G0284000.1">
    <property type="protein sequence ID" value="TraesCS2D03G0284000.1.CDS1"/>
    <property type="gene ID" value="TraesCS2D03G0284000"/>
</dbReference>
<dbReference type="SUPFAM" id="SSF54236">
    <property type="entry name" value="Ubiquitin-like"/>
    <property type="match status" value="1"/>
</dbReference>
<dbReference type="InterPro" id="IPR029071">
    <property type="entry name" value="Ubiquitin-like_domsf"/>
</dbReference>
<sequence>MEDDHDALVCQFMQVTACISLSDAAQHLASCSWRLDEAVNLYFAGGAASSAPVVPKDEPAVRAPIPARSETIYGPSSSTARRQPRVRPTGWEREHDDAPAPAAERHPRRRRRRDEGTSSGGSSTDRAGAGPAGKKKKKTLAELFRPPLELTYKGRFHDAKAHAAGLSRWLLVNVQASGEFASHQQNRDVWANELVARAVRERFVLWQVDVDEREDGLDEGGKVSCYYKLAHDMMPHVLVVDPVTGELVHRMRAATDPNDMIAVAEKFAERRPVMPAKATKHRAGSSLAPPPRGKQEAPPVGSAASSSSNPSSEIAPCERKLGTTATKQVETVVDAGATPTCEMAPGPGEKLCKLRVRLPDGRALTKQFGAERGVGALFAFCRSEEERPFRLMRLAGGSMQQIGDENVSFDDLGLHMSTVFMVLC</sequence>
<proteinExistence type="predicted"/>
<dbReference type="InterPro" id="IPR036249">
    <property type="entry name" value="Thioredoxin-like_sf"/>
</dbReference>
<dbReference type="OMA" id="WEREHDD"/>
<dbReference type="CDD" id="cd02958">
    <property type="entry name" value="UAS"/>
    <property type="match status" value="1"/>
</dbReference>
<evidence type="ECO:0000259" key="2">
    <source>
        <dbReference type="PROSITE" id="PS50033"/>
    </source>
</evidence>
<dbReference type="Gramene" id="TraesNOR2D03G01139270.1">
    <property type="protein sequence ID" value="TraesNOR2D03G01139270.1.CDS1"/>
    <property type="gene ID" value="TraesNOR2D03G01139270"/>
</dbReference>
<dbReference type="SUPFAM" id="SSF52833">
    <property type="entry name" value="Thioredoxin-like"/>
    <property type="match status" value="1"/>
</dbReference>
<dbReference type="Gramene" id="TraesROB_scaffold_036165_01G000200.1">
    <property type="protein sequence ID" value="TraesROB_scaffold_036165_01G000200.1"/>
    <property type="gene ID" value="TraesROB_scaffold_036165_01G000200"/>
</dbReference>
<keyword evidence="4" id="KW-1185">Reference proteome</keyword>
<dbReference type="Gramene" id="TraesMAC2D03G01121490.1">
    <property type="protein sequence ID" value="TraesMAC2D03G01121490.1.CDS1"/>
    <property type="gene ID" value="TraesMAC2D03G01121490"/>
</dbReference>
<dbReference type="Gene3D" id="1.10.8.10">
    <property type="entry name" value="DNA helicase RuvA subunit, C-terminal domain"/>
    <property type="match status" value="1"/>
</dbReference>
<organism evidence="3">
    <name type="scientific">Triticum aestivum</name>
    <name type="common">Wheat</name>
    <dbReference type="NCBI Taxonomy" id="4565"/>
    <lineage>
        <taxon>Eukaryota</taxon>
        <taxon>Viridiplantae</taxon>
        <taxon>Streptophyta</taxon>
        <taxon>Embryophyta</taxon>
        <taxon>Tracheophyta</taxon>
        <taxon>Spermatophyta</taxon>
        <taxon>Magnoliopsida</taxon>
        <taxon>Liliopsida</taxon>
        <taxon>Poales</taxon>
        <taxon>Poaceae</taxon>
        <taxon>BOP clade</taxon>
        <taxon>Pooideae</taxon>
        <taxon>Triticodae</taxon>
        <taxon>Triticeae</taxon>
        <taxon>Triticinae</taxon>
        <taxon>Triticum</taxon>
    </lineage>
</organism>
<dbReference type="Gramene" id="TraesSTA2D03G01111820.1">
    <property type="protein sequence ID" value="TraesSTA2D03G01111820.1.CDS1"/>
    <property type="gene ID" value="TraesSTA2D03G01111820"/>
</dbReference>
<dbReference type="Gramene" id="TraesCS2D02G135200.1">
    <property type="protein sequence ID" value="TraesCS2D02G135200.1.cds1"/>
    <property type="gene ID" value="TraesCS2D02G135200"/>
</dbReference>
<dbReference type="Pfam" id="PF00789">
    <property type="entry name" value="UBX"/>
    <property type="match status" value="1"/>
</dbReference>
<dbReference type="EnsemblPlants" id="TraesCS2D02G135200.1">
    <property type="protein sequence ID" value="TraesCS2D02G135200.1.cds1"/>
    <property type="gene ID" value="TraesCS2D02G135200"/>
</dbReference>
<feature type="compositionally biased region" description="Low complexity" evidence="1">
    <location>
        <begin position="120"/>
        <end position="129"/>
    </location>
</feature>
<dbReference type="GO" id="GO:0005634">
    <property type="term" value="C:nucleus"/>
    <property type="evidence" value="ECO:0000318"/>
    <property type="project" value="GO_Central"/>
</dbReference>
<dbReference type="Gramene" id="TraesWEE_scaffold_054389_01G000200.1">
    <property type="protein sequence ID" value="TraesWEE_scaffold_054389_01G000200.1"/>
    <property type="gene ID" value="TraesWEE_scaffold_054389_01G000200"/>
</dbReference>
<dbReference type="OrthoDB" id="270602at2759"/>
<feature type="region of interest" description="Disordered" evidence="1">
    <location>
        <begin position="59"/>
        <end position="140"/>
    </location>
</feature>
<dbReference type="SMART" id="SM00594">
    <property type="entry name" value="UAS"/>
    <property type="match status" value="1"/>
</dbReference>
<dbReference type="InterPro" id="IPR001012">
    <property type="entry name" value="UBX_dom"/>
</dbReference>
<dbReference type="Gene3D" id="3.10.20.90">
    <property type="entry name" value="Phosphatidylinositol 3-kinase Catalytic Subunit, Chain A, domain 1"/>
    <property type="match status" value="1"/>
</dbReference>
<dbReference type="SMR" id="A0A1D5UXF5"/>
<dbReference type="PROSITE" id="PS50033">
    <property type="entry name" value="UBX"/>
    <property type="match status" value="1"/>
</dbReference>
<dbReference type="InterPro" id="IPR050730">
    <property type="entry name" value="UBX_domain-protein"/>
</dbReference>
<feature type="compositionally biased region" description="Low complexity" evidence="1">
    <location>
        <begin position="297"/>
        <end position="315"/>
    </location>
</feature>
<dbReference type="Pfam" id="PF14555">
    <property type="entry name" value="UBA_4"/>
    <property type="match status" value="1"/>
</dbReference>
<dbReference type="Gene3D" id="3.40.30.10">
    <property type="entry name" value="Glutaredoxin"/>
    <property type="match status" value="1"/>
</dbReference>
<feature type="domain" description="UBX" evidence="2">
    <location>
        <begin position="347"/>
        <end position="422"/>
    </location>
</feature>
<dbReference type="Gramene" id="TraesCAD_scaffold_037245_01G000200.1">
    <property type="protein sequence ID" value="TraesCAD_scaffold_037245_01G000200.1"/>
    <property type="gene ID" value="TraesCAD_scaffold_037245_01G000200"/>
</dbReference>
<dbReference type="Gramene" id="TraesARI2D03G01139710.1">
    <property type="protein sequence ID" value="TraesARI2D03G01139710.1.CDS1"/>
    <property type="gene ID" value="TraesARI2D03G01139710"/>
</dbReference>
<dbReference type="GO" id="GO:0043130">
    <property type="term" value="F:ubiquitin binding"/>
    <property type="evidence" value="ECO:0000318"/>
    <property type="project" value="GO_Central"/>
</dbReference>
<accession>A0A1D5UXF5</accession>
<dbReference type="AlphaFoldDB" id="A0A1D5UXF5"/>
<dbReference type="PANTHER" id="PTHR23322">
    <property type="entry name" value="FAS-ASSOCIATED PROTEIN"/>
    <property type="match status" value="1"/>
</dbReference>
<reference evidence="3" key="1">
    <citation type="submission" date="2018-08" db="EMBL/GenBank/DDBJ databases">
        <authorList>
            <person name="Rossello M."/>
        </authorList>
    </citation>
    <scope>NUCLEOTIDE SEQUENCE [LARGE SCALE GENOMIC DNA]</scope>
    <source>
        <strain evidence="3">cv. Chinese Spring</strain>
    </source>
</reference>
<evidence type="ECO:0000313" key="4">
    <source>
        <dbReference type="Proteomes" id="UP000019116"/>
    </source>
</evidence>
<name>A0A1D5UXF5_WHEAT</name>
<dbReference type="Gramene" id="TraesKAR2D01G0063190.1">
    <property type="protein sequence ID" value="cds.TraesKAR2D01G0063190.1"/>
    <property type="gene ID" value="TraesKAR2D01G0063190"/>
</dbReference>
<feature type="region of interest" description="Disordered" evidence="1">
    <location>
        <begin position="272"/>
        <end position="315"/>
    </location>
</feature>
<dbReference type="Proteomes" id="UP000019116">
    <property type="component" value="Chromosome 2D"/>
</dbReference>
<dbReference type="PANTHER" id="PTHR23322:SF70">
    <property type="entry name" value="UBX DOMAIN-CONTAINING PROTEIN"/>
    <property type="match status" value="1"/>
</dbReference>
<dbReference type="Gramene" id="TraesJAG2D03G01127670.1">
    <property type="protein sequence ID" value="TraesJAG2D03G01127670.1.CDS1"/>
    <property type="gene ID" value="TraesJAG2D03G01127670"/>
</dbReference>
<dbReference type="GO" id="GO:0043161">
    <property type="term" value="P:proteasome-mediated ubiquitin-dependent protein catabolic process"/>
    <property type="evidence" value="ECO:0000318"/>
    <property type="project" value="GO_Central"/>
</dbReference>
<dbReference type="CDD" id="cd14273">
    <property type="entry name" value="UBA_TAP-C_like"/>
    <property type="match status" value="1"/>
</dbReference>
<dbReference type="Gramene" id="TraesSYM2D03G01137620.1">
    <property type="protein sequence ID" value="TraesSYM2D03G01137620.1.CDS1"/>
    <property type="gene ID" value="TraesSYM2D03G01137620"/>
</dbReference>
<dbReference type="Pfam" id="PF13899">
    <property type="entry name" value="Thioredoxin_7"/>
    <property type="match status" value="1"/>
</dbReference>
<protein>
    <recommendedName>
        <fullName evidence="2">UBX domain-containing protein</fullName>
    </recommendedName>
</protein>
<evidence type="ECO:0000256" key="1">
    <source>
        <dbReference type="SAM" id="MobiDB-lite"/>
    </source>
</evidence>